<dbReference type="Proteomes" id="UP001235064">
    <property type="component" value="Unassembled WGS sequence"/>
</dbReference>
<feature type="transmembrane region" description="Helical" evidence="5">
    <location>
        <begin position="279"/>
        <end position="300"/>
    </location>
</feature>
<evidence type="ECO:0000256" key="2">
    <source>
        <dbReference type="ARBA" id="ARBA00022692"/>
    </source>
</evidence>
<feature type="transmembrane region" description="Helical" evidence="5">
    <location>
        <begin position="250"/>
        <end position="272"/>
    </location>
</feature>
<feature type="transmembrane region" description="Helical" evidence="5">
    <location>
        <begin position="135"/>
        <end position="158"/>
    </location>
</feature>
<dbReference type="PANTHER" id="PTHR23523">
    <property type="match status" value="1"/>
</dbReference>
<reference evidence="7 8" key="1">
    <citation type="submission" date="2023-06" db="EMBL/GenBank/DDBJ databases">
        <title>Microbacterium sp. nov., isolated from a waste landfill.</title>
        <authorList>
            <person name="Wen W."/>
        </authorList>
    </citation>
    <scope>NUCLEOTIDE SEQUENCE [LARGE SCALE GENOMIC DNA]</scope>
    <source>
        <strain evidence="7 8">ASV49</strain>
    </source>
</reference>
<sequence length="406" mass="42909">MSQPVRPLWHGRVLAVFGILLMAFSMRSGVASLSPMLKLIEAEVSIPAWVVGLIGTAPPLCFALVGMATPALERRFGLQKLAVVVMSVVTIGMTARAFSSSAWMLLASTIVIFAAVGAGNVLLPPLVKTYFPDRIGLMTALYATMLATGSFLPPLVAVPVAYATDWHDSLLVWGVFALAGLLPWIGLLRRRTATDDLERTRASVTGRLWRLSLPWALVVTFAASSIYAYVSFGWLPAIMTDLAGVDAVQAGLLLALFGAVGLPCSLLIPVLVARYRNSVGVLLAIGILGGLMGVAGLTFAPAAAPWLWAIGLGLLNLLFPLVLVLLNLRTRTHEASVALSSFVQSLGYGIGAAVTFLVSLLHAATGGWTAVLITLAVVALVAAPAGIVVVRPHTVEADWERHHGKW</sequence>
<accession>A0ABT7MUN4</accession>
<evidence type="ECO:0000259" key="6">
    <source>
        <dbReference type="PROSITE" id="PS50850"/>
    </source>
</evidence>
<feature type="transmembrane region" description="Helical" evidence="5">
    <location>
        <begin position="81"/>
        <end position="98"/>
    </location>
</feature>
<feature type="transmembrane region" description="Helical" evidence="5">
    <location>
        <begin position="367"/>
        <end position="390"/>
    </location>
</feature>
<dbReference type="Pfam" id="PF07690">
    <property type="entry name" value="MFS_1"/>
    <property type="match status" value="1"/>
</dbReference>
<dbReference type="InterPro" id="IPR011701">
    <property type="entry name" value="MFS"/>
</dbReference>
<feature type="transmembrane region" description="Helical" evidence="5">
    <location>
        <begin position="306"/>
        <end position="326"/>
    </location>
</feature>
<protein>
    <submittedName>
        <fullName evidence="7">MFS transporter</fullName>
    </submittedName>
</protein>
<feature type="transmembrane region" description="Helical" evidence="5">
    <location>
        <begin position="48"/>
        <end position="69"/>
    </location>
</feature>
<feature type="transmembrane region" description="Helical" evidence="5">
    <location>
        <begin position="208"/>
        <end position="230"/>
    </location>
</feature>
<comment type="subcellular location">
    <subcellularLocation>
        <location evidence="1">Cell membrane</location>
        <topology evidence="1">Multi-pass membrane protein</topology>
    </subcellularLocation>
</comment>
<evidence type="ECO:0000256" key="3">
    <source>
        <dbReference type="ARBA" id="ARBA00022989"/>
    </source>
</evidence>
<organism evidence="7 8">
    <name type="scientific">Microbacterium candidum</name>
    <dbReference type="NCBI Taxonomy" id="3041922"/>
    <lineage>
        <taxon>Bacteria</taxon>
        <taxon>Bacillati</taxon>
        <taxon>Actinomycetota</taxon>
        <taxon>Actinomycetes</taxon>
        <taxon>Micrococcales</taxon>
        <taxon>Microbacteriaceae</taxon>
        <taxon>Microbacterium</taxon>
    </lineage>
</organism>
<feature type="transmembrane region" description="Helical" evidence="5">
    <location>
        <begin position="170"/>
        <end position="188"/>
    </location>
</feature>
<dbReference type="Gene3D" id="1.20.1250.20">
    <property type="entry name" value="MFS general substrate transporter like domains"/>
    <property type="match status" value="2"/>
</dbReference>
<keyword evidence="3 5" id="KW-1133">Transmembrane helix</keyword>
<keyword evidence="8" id="KW-1185">Reference proteome</keyword>
<evidence type="ECO:0000256" key="4">
    <source>
        <dbReference type="ARBA" id="ARBA00023136"/>
    </source>
</evidence>
<proteinExistence type="predicted"/>
<dbReference type="RefSeq" id="WP_286286308.1">
    <property type="nucleotide sequence ID" value="NZ_JASXSZ010000001.1"/>
</dbReference>
<comment type="caution">
    <text evidence="7">The sequence shown here is derived from an EMBL/GenBank/DDBJ whole genome shotgun (WGS) entry which is preliminary data.</text>
</comment>
<feature type="transmembrane region" description="Helical" evidence="5">
    <location>
        <begin position="338"/>
        <end position="361"/>
    </location>
</feature>
<keyword evidence="4 5" id="KW-0472">Membrane</keyword>
<dbReference type="EMBL" id="JASXSZ010000001">
    <property type="protein sequence ID" value="MDL9978154.1"/>
    <property type="molecule type" value="Genomic_DNA"/>
</dbReference>
<feature type="transmembrane region" description="Helical" evidence="5">
    <location>
        <begin position="104"/>
        <end position="123"/>
    </location>
</feature>
<dbReference type="InterPro" id="IPR036259">
    <property type="entry name" value="MFS_trans_sf"/>
</dbReference>
<dbReference type="InterPro" id="IPR020846">
    <property type="entry name" value="MFS_dom"/>
</dbReference>
<dbReference type="SUPFAM" id="SSF103473">
    <property type="entry name" value="MFS general substrate transporter"/>
    <property type="match status" value="1"/>
</dbReference>
<dbReference type="InterPro" id="IPR052524">
    <property type="entry name" value="MFS_Cyanate_Porter"/>
</dbReference>
<evidence type="ECO:0000256" key="5">
    <source>
        <dbReference type="SAM" id="Phobius"/>
    </source>
</evidence>
<keyword evidence="2 5" id="KW-0812">Transmembrane</keyword>
<feature type="domain" description="Major facilitator superfamily (MFS) profile" evidence="6">
    <location>
        <begin position="13"/>
        <end position="394"/>
    </location>
</feature>
<evidence type="ECO:0000313" key="8">
    <source>
        <dbReference type="Proteomes" id="UP001235064"/>
    </source>
</evidence>
<dbReference type="PANTHER" id="PTHR23523:SF2">
    <property type="entry name" value="2-NITROIMIDAZOLE TRANSPORTER"/>
    <property type="match status" value="1"/>
</dbReference>
<dbReference type="PROSITE" id="PS50850">
    <property type="entry name" value="MFS"/>
    <property type="match status" value="1"/>
</dbReference>
<gene>
    <name evidence="7" type="ORF">QSV35_02305</name>
</gene>
<evidence type="ECO:0000313" key="7">
    <source>
        <dbReference type="EMBL" id="MDL9978154.1"/>
    </source>
</evidence>
<name>A0ABT7MUN4_9MICO</name>
<evidence type="ECO:0000256" key="1">
    <source>
        <dbReference type="ARBA" id="ARBA00004651"/>
    </source>
</evidence>